<organism evidence="3 4">
    <name type="scientific">Chryseobacterium koreense CCUG 49689</name>
    <dbReference type="NCBI Taxonomy" id="1304281"/>
    <lineage>
        <taxon>Bacteria</taxon>
        <taxon>Pseudomonadati</taxon>
        <taxon>Bacteroidota</taxon>
        <taxon>Flavobacteriia</taxon>
        <taxon>Flavobacteriales</taxon>
        <taxon>Weeksellaceae</taxon>
        <taxon>Chryseobacterium group</taxon>
        <taxon>Chryseobacterium</taxon>
    </lineage>
</organism>
<evidence type="ECO:0000256" key="1">
    <source>
        <dbReference type="ARBA" id="ARBA00022801"/>
    </source>
</evidence>
<dbReference type="OrthoDB" id="9812921at2"/>
<name>A0A0J7LMA1_9FLAO</name>
<keyword evidence="4" id="KW-1185">Reference proteome</keyword>
<dbReference type="SUPFAM" id="SSF53474">
    <property type="entry name" value="alpha/beta-Hydrolases"/>
    <property type="match status" value="1"/>
</dbReference>
<evidence type="ECO:0000259" key="2">
    <source>
        <dbReference type="Pfam" id="PF00326"/>
    </source>
</evidence>
<reference evidence="3 4" key="1">
    <citation type="journal article" date="2004" name="Int. J. Syst. Evol. Microbiol.">
        <title>Kaistella koreensis gen. nov., sp. nov., a novel member of the Chryseobacterium-Bergeyella-Riemerella branch.</title>
        <authorList>
            <person name="Kim M.K."/>
            <person name="Im W.T."/>
            <person name="Shin Y.K."/>
            <person name="Lim J.H."/>
            <person name="Kim S.H."/>
            <person name="Lee B.C."/>
            <person name="Park M.Y."/>
            <person name="Lee K.Y."/>
            <person name="Lee S.T."/>
        </authorList>
    </citation>
    <scope>NUCLEOTIDE SEQUENCE [LARGE SCALE GENOMIC DNA]</scope>
    <source>
        <strain evidence="3 4">CCUG 49689</strain>
    </source>
</reference>
<gene>
    <name evidence="3" type="ORF">ACM44_13475</name>
</gene>
<dbReference type="Pfam" id="PF00326">
    <property type="entry name" value="Peptidase_S9"/>
    <property type="match status" value="1"/>
</dbReference>
<dbReference type="InterPro" id="IPR001375">
    <property type="entry name" value="Peptidase_S9_cat"/>
</dbReference>
<dbReference type="Gene3D" id="3.40.50.1820">
    <property type="entry name" value="alpha/beta hydrolase"/>
    <property type="match status" value="1"/>
</dbReference>
<dbReference type="EMBL" id="LFNG01000025">
    <property type="protein sequence ID" value="KMQ70215.1"/>
    <property type="molecule type" value="Genomic_DNA"/>
</dbReference>
<comment type="caution">
    <text evidence="3">The sequence shown here is derived from an EMBL/GenBank/DDBJ whole genome shotgun (WGS) entry which is preliminary data.</text>
</comment>
<dbReference type="PANTHER" id="PTHR42776">
    <property type="entry name" value="SERINE PEPTIDASE S9 FAMILY MEMBER"/>
    <property type="match status" value="1"/>
</dbReference>
<dbReference type="Proteomes" id="UP000035900">
    <property type="component" value="Unassembled WGS sequence"/>
</dbReference>
<dbReference type="InterPro" id="IPR011044">
    <property type="entry name" value="Quino_amine_DH_bsu"/>
</dbReference>
<dbReference type="STRING" id="1304281.ACM44_13475"/>
<dbReference type="InterPro" id="IPR029058">
    <property type="entry name" value="AB_hydrolase_fold"/>
</dbReference>
<dbReference type="GO" id="GO:0004252">
    <property type="term" value="F:serine-type endopeptidase activity"/>
    <property type="evidence" value="ECO:0007669"/>
    <property type="project" value="TreeGrafter"/>
</dbReference>
<keyword evidence="1" id="KW-0378">Hydrolase</keyword>
<dbReference type="AlphaFoldDB" id="A0A0J7LMA1"/>
<dbReference type="RefSeq" id="WP_048500577.1">
    <property type="nucleotide sequence ID" value="NZ_LFNG01000025.1"/>
</dbReference>
<dbReference type="PATRIC" id="fig|1304281.5.peg.2910"/>
<feature type="domain" description="Peptidase S9 prolyl oligopeptidase catalytic" evidence="2">
    <location>
        <begin position="651"/>
        <end position="808"/>
    </location>
</feature>
<dbReference type="PANTHER" id="PTHR42776:SF27">
    <property type="entry name" value="DIPEPTIDYL PEPTIDASE FAMILY MEMBER 6"/>
    <property type="match status" value="1"/>
</dbReference>
<proteinExistence type="predicted"/>
<sequence>MSAKIFVTIILFCSNTWVRSQFNESAFQNLRYDIVHNEVSPNGKYVSFRKAYQDSRDTLVVLNNAVRGKEFYCTDGVKRSFFTKSNTLFIAKKSELEVLRFKDRNPVRFKNVLQVEHLSEGRKILTINKGPAGNYLVVLDENGVIIKSYPDIDRIEVLADEQVYAIGKTNGNSVLFQFVDNEMRAFYSGMRDVKKVMNANDRNIIIAVGEIRGSNLDLVMVDRQSRNNYLLKNALPGNIFQVMAANFTNVGDQVYVQLALSKGQDVDKKIDIWYGNDNSLETKFYKDTQQHYVLWDPMKNRAKFLDNEEFPEIAFTGNSQFYLAFNPYHLQDYSTFDVPLEVHRYDLVNDDAAYLGKAGSSVYLNKDGSLLISKIEGSWVLYSLTTCSEEHISIPESDHVYFSTDNRFLYFEQQGGIVIYDLSKKRASHIPTIEGFESSILNNYTLKILPKYGVYKSYIDADQPLVVNISNSKTGASAVGLLENKAFTLIVPQTSDKITSIHYNVKNKVITYVSENLGSPPALFAGNGSRALPVYYSNSNDHYINKVRKQIFNYTNSEGIPISGLLIYPMNFDPAKKYPMIVNIYERQSKFRNVYLRDGYYGMTDGFNLRHYIENEYFVFLPDIIFSDKGTGFSALDCVEKGFQAISIITSIDFEKVGLIGHSHGGYETNFIATHSNRFAAFASGAGNSDLVKSYFSYNLNFNSPFYWQFEDGQYRIGKSFFEDKAIYLENSPIQNAEKVNAPVLLWAGKNDVNIDWEQTMEFFLALKRSQKKVVAIFYEDEGHSIVDPLSRFDLYSRISDWFAFHLKGVNKEWIDKLE</sequence>
<accession>A0A0J7LMA1</accession>
<evidence type="ECO:0000313" key="3">
    <source>
        <dbReference type="EMBL" id="KMQ70215.1"/>
    </source>
</evidence>
<protein>
    <recommendedName>
        <fullName evidence="2">Peptidase S9 prolyl oligopeptidase catalytic domain-containing protein</fullName>
    </recommendedName>
</protein>
<dbReference type="SUPFAM" id="SSF50969">
    <property type="entry name" value="YVTN repeat-like/Quinoprotein amine dehydrogenase"/>
    <property type="match status" value="1"/>
</dbReference>
<dbReference type="GO" id="GO:0006508">
    <property type="term" value="P:proteolysis"/>
    <property type="evidence" value="ECO:0007669"/>
    <property type="project" value="InterPro"/>
</dbReference>
<evidence type="ECO:0000313" key="4">
    <source>
        <dbReference type="Proteomes" id="UP000035900"/>
    </source>
</evidence>